<gene>
    <name evidence="6" type="ORF">ESZ00_10885</name>
</gene>
<evidence type="ECO:0000256" key="3">
    <source>
        <dbReference type="ARBA" id="ARBA00023163"/>
    </source>
</evidence>
<dbReference type="PRINTS" id="PR00455">
    <property type="entry name" value="HTHTETR"/>
</dbReference>
<evidence type="ECO:0000313" key="6">
    <source>
        <dbReference type="EMBL" id="RXS95111.1"/>
    </source>
</evidence>
<accession>A0A4Q1SDI1</accession>
<dbReference type="Proteomes" id="UP000290253">
    <property type="component" value="Unassembled WGS sequence"/>
</dbReference>
<dbReference type="OrthoDB" id="118608at2"/>
<evidence type="ECO:0000256" key="2">
    <source>
        <dbReference type="ARBA" id="ARBA00023125"/>
    </source>
</evidence>
<dbReference type="SUPFAM" id="SSF48498">
    <property type="entry name" value="Tetracyclin repressor-like, C-terminal domain"/>
    <property type="match status" value="1"/>
</dbReference>
<dbReference type="SUPFAM" id="SSF46689">
    <property type="entry name" value="Homeodomain-like"/>
    <property type="match status" value="1"/>
</dbReference>
<dbReference type="PROSITE" id="PS50977">
    <property type="entry name" value="HTH_TETR_2"/>
    <property type="match status" value="1"/>
</dbReference>
<dbReference type="Gene3D" id="1.10.357.10">
    <property type="entry name" value="Tetracycline Repressor, domain 2"/>
    <property type="match status" value="1"/>
</dbReference>
<sequence length="215" mass="23637">MKAMQGVSYAMVTNIEKRPPGRPKGFIPDEALDRAVEMFWEHGFEGVDVERIARAVNVTKPALYRAFGDKSTLLLRAVERYALIYGAPKMAAFLAEPDIHKAVTAFCEATVNTATGDARSGCMLAAAALGHSERVTEIRSWLANGFTTNADVFAKRFEQEAKAGRLTRTPSAKVRGRLLVDLLQGVQLRAKVGISREELLKDVRSYVPLILGEQT</sequence>
<organism evidence="6 7">
    <name type="scientific">Silvibacterium dinghuense</name>
    <dbReference type="NCBI Taxonomy" id="1560006"/>
    <lineage>
        <taxon>Bacteria</taxon>
        <taxon>Pseudomonadati</taxon>
        <taxon>Acidobacteriota</taxon>
        <taxon>Terriglobia</taxon>
        <taxon>Terriglobales</taxon>
        <taxon>Acidobacteriaceae</taxon>
        <taxon>Silvibacterium</taxon>
    </lineage>
</organism>
<dbReference type="PANTHER" id="PTHR47506:SF1">
    <property type="entry name" value="HTH-TYPE TRANSCRIPTIONAL REGULATOR YJDC"/>
    <property type="match status" value="1"/>
</dbReference>
<keyword evidence="2 4" id="KW-0238">DNA-binding</keyword>
<feature type="domain" description="HTH tetR-type" evidence="5">
    <location>
        <begin position="25"/>
        <end position="85"/>
    </location>
</feature>
<protein>
    <submittedName>
        <fullName evidence="6">TetR/AcrR family transcriptional regulator</fullName>
    </submittedName>
</protein>
<keyword evidence="1" id="KW-0805">Transcription regulation</keyword>
<feature type="DNA-binding region" description="H-T-H motif" evidence="4">
    <location>
        <begin position="48"/>
        <end position="67"/>
    </location>
</feature>
<dbReference type="AlphaFoldDB" id="A0A4Q1SDI1"/>
<evidence type="ECO:0000256" key="1">
    <source>
        <dbReference type="ARBA" id="ARBA00023015"/>
    </source>
</evidence>
<dbReference type="GO" id="GO:0003677">
    <property type="term" value="F:DNA binding"/>
    <property type="evidence" value="ECO:0007669"/>
    <property type="project" value="UniProtKB-UniRule"/>
</dbReference>
<dbReference type="Gene3D" id="1.10.10.60">
    <property type="entry name" value="Homeodomain-like"/>
    <property type="match status" value="1"/>
</dbReference>
<dbReference type="PANTHER" id="PTHR47506">
    <property type="entry name" value="TRANSCRIPTIONAL REGULATORY PROTEIN"/>
    <property type="match status" value="1"/>
</dbReference>
<dbReference type="InterPro" id="IPR009057">
    <property type="entry name" value="Homeodomain-like_sf"/>
</dbReference>
<keyword evidence="7" id="KW-1185">Reference proteome</keyword>
<dbReference type="Pfam" id="PF00440">
    <property type="entry name" value="TetR_N"/>
    <property type="match status" value="1"/>
</dbReference>
<evidence type="ECO:0000256" key="4">
    <source>
        <dbReference type="PROSITE-ProRule" id="PRU00335"/>
    </source>
</evidence>
<dbReference type="InterPro" id="IPR036271">
    <property type="entry name" value="Tet_transcr_reg_TetR-rel_C_sf"/>
</dbReference>
<name>A0A4Q1SDI1_9BACT</name>
<reference evidence="6 7" key="1">
    <citation type="journal article" date="2016" name="Int. J. Syst. Evol. Microbiol.">
        <title>Acidipila dinghuensis sp. nov., an acidobacterium isolated from forest soil.</title>
        <authorList>
            <person name="Jiang Y.W."/>
            <person name="Wang J."/>
            <person name="Chen M.H."/>
            <person name="Lv Y.Y."/>
            <person name="Qiu L.H."/>
        </authorList>
    </citation>
    <scope>NUCLEOTIDE SEQUENCE [LARGE SCALE GENOMIC DNA]</scope>
    <source>
        <strain evidence="6 7">DHOF10</strain>
    </source>
</reference>
<dbReference type="InterPro" id="IPR001647">
    <property type="entry name" value="HTH_TetR"/>
</dbReference>
<evidence type="ECO:0000259" key="5">
    <source>
        <dbReference type="PROSITE" id="PS50977"/>
    </source>
</evidence>
<dbReference type="EMBL" id="SDMK01000002">
    <property type="protein sequence ID" value="RXS95111.1"/>
    <property type="molecule type" value="Genomic_DNA"/>
</dbReference>
<proteinExistence type="predicted"/>
<keyword evidence="3" id="KW-0804">Transcription</keyword>
<comment type="caution">
    <text evidence="6">The sequence shown here is derived from an EMBL/GenBank/DDBJ whole genome shotgun (WGS) entry which is preliminary data.</text>
</comment>
<evidence type="ECO:0000313" key="7">
    <source>
        <dbReference type="Proteomes" id="UP000290253"/>
    </source>
</evidence>